<evidence type="ECO:0000256" key="10">
    <source>
        <dbReference type="HAMAP-Rule" id="MF_02078"/>
    </source>
</evidence>
<dbReference type="OrthoDB" id="9816572at2"/>
<keyword evidence="10" id="KW-0997">Cell inner membrane</keyword>
<dbReference type="InterPro" id="IPR051050">
    <property type="entry name" value="Lipid_II_flippase_MurJ/MviN"/>
</dbReference>
<accession>A0A2Z5T7F4</accession>
<feature type="transmembrane region" description="Helical" evidence="10">
    <location>
        <begin position="445"/>
        <end position="466"/>
    </location>
</feature>
<dbReference type="GO" id="GO:0015648">
    <property type="term" value="F:lipid-linked peptidoglycan transporter activity"/>
    <property type="evidence" value="ECO:0007669"/>
    <property type="project" value="UniProtKB-UniRule"/>
</dbReference>
<feature type="transmembrane region" description="Helical" evidence="10">
    <location>
        <begin position="473"/>
        <end position="493"/>
    </location>
</feature>
<dbReference type="KEGG" id="eor:NARRFE1_00480"/>
<feature type="transmembrane region" description="Helical" evidence="10">
    <location>
        <begin position="382"/>
        <end position="400"/>
    </location>
</feature>
<dbReference type="PIRSF" id="PIRSF002869">
    <property type="entry name" value="MviN"/>
    <property type="match status" value="1"/>
</dbReference>
<feature type="transmembrane region" description="Helical" evidence="10">
    <location>
        <begin position="87"/>
        <end position="106"/>
    </location>
</feature>
<comment type="subcellular location">
    <subcellularLocation>
        <location evidence="10">Cell inner membrane</location>
        <topology evidence="10">Multi-pass membrane protein</topology>
    </subcellularLocation>
    <subcellularLocation>
        <location evidence="1">Cell membrane</location>
        <topology evidence="1">Multi-pass membrane protein</topology>
    </subcellularLocation>
</comment>
<feature type="transmembrane region" description="Helical" evidence="10">
    <location>
        <begin position="183"/>
        <end position="205"/>
    </location>
</feature>
<protein>
    <recommendedName>
        <fullName evidence="10">Probable lipid II flippase MurJ</fullName>
    </recommendedName>
</protein>
<name>A0A2Z5T7F4_9GAMM</name>
<sequence>MDLLKKLMFISSVTVIVKIFGFVKDIILANCFGANNLTDCFFNSFKIINLFRKVLAEGIFYQLLIPTLIEHKKNNSINNTNIFIKKIVGFLILLTLFIIITCFILSKHIVSFMNPGYRSIYKINKTIELFIILLPYIFISSFVSLTTSIFNVYNSFIISSLTPIIINILSILFVLTEFFNKSIIILPLSLLIGGIIQLIIHIIYIKKKININLYPIIDLKDNNIVKFYKSTKSVIFHSFINQSSIILNTILSSFLGSGSVSWIYYSDKIMEFNSGILGVSLSTMILPILSKNYNNIKEYSNVLDWGIKLGIIFSVPLLILVLILSKHIIMSLFYYGNFSYFDVEMTKNSLISYSIGLISIVLSKILISAFNARKDSITPLKLSIVTIAISQLINLLLISFKHIGLSLSISINSILYFLFLIIYLVKKKIYITNYNWLDLAKKILISSFCMIVILLFLIKYIYIYYYDNCFIRIFKLLFLIISGLSTYLISLYLNDIKPNDFIFYQ</sequence>
<dbReference type="HAMAP" id="MF_02078">
    <property type="entry name" value="MurJ_MviN"/>
    <property type="match status" value="1"/>
</dbReference>
<keyword evidence="3 10" id="KW-0812">Transmembrane</keyword>
<evidence type="ECO:0000256" key="2">
    <source>
        <dbReference type="ARBA" id="ARBA00022475"/>
    </source>
</evidence>
<dbReference type="GO" id="GO:0009252">
    <property type="term" value="P:peptidoglycan biosynthetic process"/>
    <property type="evidence" value="ECO:0007669"/>
    <property type="project" value="UniProtKB-UniRule"/>
</dbReference>
<dbReference type="RefSeq" id="WP_148708356.1">
    <property type="nucleotide sequence ID" value="NZ_AP018161.1"/>
</dbReference>
<gene>
    <name evidence="12" type="primary">mviN</name>
    <name evidence="10" type="synonym">murJ</name>
    <name evidence="12" type="ORF">NARRFE1_00480</name>
</gene>
<dbReference type="Proteomes" id="UP000289537">
    <property type="component" value="Chromosome"/>
</dbReference>
<dbReference type="PRINTS" id="PR01806">
    <property type="entry name" value="VIRFACTRMVIN"/>
</dbReference>
<feature type="transmembrane region" description="Helical" evidence="10">
    <location>
        <begin position="245"/>
        <end position="265"/>
    </location>
</feature>
<evidence type="ECO:0000313" key="12">
    <source>
        <dbReference type="EMBL" id="BBA85005.1"/>
    </source>
</evidence>
<evidence type="ECO:0000256" key="8">
    <source>
        <dbReference type="ARBA" id="ARBA00060041"/>
    </source>
</evidence>
<evidence type="ECO:0000256" key="3">
    <source>
        <dbReference type="ARBA" id="ARBA00022692"/>
    </source>
</evidence>
<proteinExistence type="inferred from homology"/>
<keyword evidence="5 10" id="KW-0573">Peptidoglycan synthesis</keyword>
<keyword evidence="13" id="KW-1185">Reference proteome</keyword>
<reference evidence="12 13" key="1">
    <citation type="journal article" date="2017" name="Proc. Natl. Acad. Sci. U.S.A.">
        <title>Small genome symbiont underlies cuticle hardness in beetles.</title>
        <authorList>
            <person name="Anbutsu H."/>
            <person name="Moriyama M."/>
            <person name="Nikoh N."/>
            <person name="Hosokawa T."/>
            <person name="Futahashi R."/>
            <person name="Tanahashi M."/>
            <person name="Meng X.Y."/>
            <person name="Kuriwada T."/>
            <person name="Mori N."/>
            <person name="Oshima K."/>
            <person name="Hattori M."/>
            <person name="Fujie M."/>
            <person name="Satoh N."/>
            <person name="Maeda T."/>
            <person name="Shigenobu S."/>
            <person name="Koga R."/>
            <person name="Fukatsu T."/>
        </authorList>
    </citation>
    <scope>NUCLEOTIDE SEQUENCE [LARGE SCALE GENOMIC DNA]</scope>
    <source>
        <strain evidence="12">NARRFE1</strain>
    </source>
</reference>
<keyword evidence="10 11" id="KW-0961">Cell wall biogenesis/degradation</keyword>
<organism evidence="12 13">
    <name type="scientific">endosymbiont of Rhynchophorus ferrugineus</name>
    <dbReference type="NCBI Taxonomy" id="1972133"/>
    <lineage>
        <taxon>Bacteria</taxon>
        <taxon>Pseudomonadati</taxon>
        <taxon>Pseudomonadota</taxon>
        <taxon>Gammaproteobacteria</taxon>
        <taxon>Candidatus Nardonella</taxon>
    </lineage>
</organism>
<comment type="similarity">
    <text evidence="9 10 11">Belongs to the MurJ/MviN family.</text>
</comment>
<evidence type="ECO:0000256" key="4">
    <source>
        <dbReference type="ARBA" id="ARBA00022960"/>
    </source>
</evidence>
<dbReference type="EMBL" id="AP018161">
    <property type="protein sequence ID" value="BBA85005.1"/>
    <property type="molecule type" value="Genomic_DNA"/>
</dbReference>
<evidence type="ECO:0000256" key="1">
    <source>
        <dbReference type="ARBA" id="ARBA00004651"/>
    </source>
</evidence>
<keyword evidence="10 11" id="KW-0813">Transport</keyword>
<dbReference type="GO" id="GO:0008360">
    <property type="term" value="P:regulation of cell shape"/>
    <property type="evidence" value="ECO:0007669"/>
    <property type="project" value="UniProtKB-UniRule"/>
</dbReference>
<evidence type="ECO:0000256" key="7">
    <source>
        <dbReference type="ARBA" id="ARBA00023136"/>
    </source>
</evidence>
<comment type="pathway">
    <text evidence="10">Cell wall biogenesis; peptidoglycan biosynthesis.</text>
</comment>
<evidence type="ECO:0000256" key="6">
    <source>
        <dbReference type="ARBA" id="ARBA00022989"/>
    </source>
</evidence>
<dbReference type="GO" id="GO:0005886">
    <property type="term" value="C:plasma membrane"/>
    <property type="evidence" value="ECO:0007669"/>
    <property type="project" value="UniProtKB-SubCell"/>
</dbReference>
<dbReference type="AlphaFoldDB" id="A0A2Z5T7F4"/>
<dbReference type="PANTHER" id="PTHR47019">
    <property type="entry name" value="LIPID II FLIPPASE MURJ"/>
    <property type="match status" value="1"/>
</dbReference>
<feature type="transmembrane region" description="Helical" evidence="10">
    <location>
        <begin position="7"/>
        <end position="27"/>
    </location>
</feature>
<dbReference type="UniPathway" id="UPA00219"/>
<keyword evidence="6 10" id="KW-1133">Transmembrane helix</keyword>
<dbReference type="GO" id="GO:0034204">
    <property type="term" value="P:lipid translocation"/>
    <property type="evidence" value="ECO:0007669"/>
    <property type="project" value="TreeGrafter"/>
</dbReference>
<feature type="transmembrane region" description="Helical" evidence="10">
    <location>
        <begin position="127"/>
        <end position="150"/>
    </location>
</feature>
<evidence type="ECO:0000256" key="11">
    <source>
        <dbReference type="PIRNR" id="PIRNR002869"/>
    </source>
</evidence>
<feature type="transmembrane region" description="Helical" evidence="10">
    <location>
        <begin position="309"/>
        <end position="329"/>
    </location>
</feature>
<evidence type="ECO:0000313" key="13">
    <source>
        <dbReference type="Proteomes" id="UP000289537"/>
    </source>
</evidence>
<evidence type="ECO:0000256" key="9">
    <source>
        <dbReference type="ARBA" id="ARBA00061532"/>
    </source>
</evidence>
<keyword evidence="7 10" id="KW-0472">Membrane</keyword>
<feature type="transmembrane region" description="Helical" evidence="10">
    <location>
        <begin position="350"/>
        <end position="370"/>
    </location>
</feature>
<dbReference type="Pfam" id="PF03023">
    <property type="entry name" value="MurJ"/>
    <property type="match status" value="1"/>
</dbReference>
<feature type="transmembrane region" description="Helical" evidence="10">
    <location>
        <begin position="156"/>
        <end position="176"/>
    </location>
</feature>
<dbReference type="PANTHER" id="PTHR47019:SF1">
    <property type="entry name" value="LIPID II FLIPPASE MURJ"/>
    <property type="match status" value="1"/>
</dbReference>
<dbReference type="GO" id="GO:0071555">
    <property type="term" value="P:cell wall organization"/>
    <property type="evidence" value="ECO:0007669"/>
    <property type="project" value="UniProtKB-UniRule"/>
</dbReference>
<feature type="transmembrane region" description="Helical" evidence="10">
    <location>
        <begin position="272"/>
        <end position="289"/>
    </location>
</feature>
<keyword evidence="2 10" id="KW-1003">Cell membrane</keyword>
<dbReference type="InterPro" id="IPR004268">
    <property type="entry name" value="MurJ"/>
</dbReference>
<feature type="transmembrane region" description="Helical" evidence="10">
    <location>
        <begin position="407"/>
        <end position="425"/>
    </location>
</feature>
<keyword evidence="4 10" id="KW-0133">Cell shape</keyword>
<comment type="function">
    <text evidence="8 10 11">Involved in peptidoglycan biosynthesis. Transports lipid-linked peptidoglycan precursors from the inner to the outer leaflet of the cytoplasmic membrane.</text>
</comment>
<evidence type="ECO:0000256" key="5">
    <source>
        <dbReference type="ARBA" id="ARBA00022984"/>
    </source>
</evidence>
<dbReference type="NCBIfam" id="TIGR01695">
    <property type="entry name" value="murJ_mviN"/>
    <property type="match status" value="1"/>
</dbReference>